<dbReference type="Proteomes" id="UP001589532">
    <property type="component" value="Unassembled WGS sequence"/>
</dbReference>
<protein>
    <submittedName>
        <fullName evidence="1">DUF6461 domain-containing protein</fullName>
    </submittedName>
</protein>
<organism evidence="1 2">
    <name type="scientific">Nonomuraea helvata</name>
    <dbReference type="NCBI Taxonomy" id="37484"/>
    <lineage>
        <taxon>Bacteria</taxon>
        <taxon>Bacillati</taxon>
        <taxon>Actinomycetota</taxon>
        <taxon>Actinomycetes</taxon>
        <taxon>Streptosporangiales</taxon>
        <taxon>Streptosporangiaceae</taxon>
        <taxon>Nonomuraea</taxon>
    </lineage>
</organism>
<dbReference type="Pfam" id="PF20062">
    <property type="entry name" value="DUF6461"/>
    <property type="match status" value="1"/>
</dbReference>
<keyword evidence="2" id="KW-1185">Reference proteome</keyword>
<accession>A0ABV5RSH4</accession>
<comment type="caution">
    <text evidence="1">The sequence shown here is derived from an EMBL/GenBank/DDBJ whole genome shotgun (WGS) entry which is preliminary data.</text>
</comment>
<reference evidence="1 2" key="1">
    <citation type="submission" date="2024-09" db="EMBL/GenBank/DDBJ databases">
        <authorList>
            <person name="Sun Q."/>
            <person name="Mori K."/>
        </authorList>
    </citation>
    <scope>NUCLEOTIDE SEQUENCE [LARGE SCALE GENOMIC DNA]</scope>
    <source>
        <strain evidence="1 2">JCM 3143</strain>
    </source>
</reference>
<sequence length="211" mass="23210">MSVDLETHYRAVTAHLTESLSDGSITWCRASSADELAVSLGGELSSAAPRSLFSADEESQYHLLRSGRGRTLVIGELSSWFVVLEPGDWIAVDALPRLSGAGEAVSLVIGDTLGHHHVHYARDGRQVCRFRWGAEPDGDASRLEHLLSGLSLTSGLPSLDEASRLPSLAAWKTHALILAERLTDVRLTVDWLNREHTRYFCRPFDSEPPRL</sequence>
<evidence type="ECO:0000313" key="1">
    <source>
        <dbReference type="EMBL" id="MFB9621528.1"/>
    </source>
</evidence>
<proteinExistence type="predicted"/>
<evidence type="ECO:0000313" key="2">
    <source>
        <dbReference type="Proteomes" id="UP001589532"/>
    </source>
</evidence>
<dbReference type="InterPro" id="IPR045592">
    <property type="entry name" value="DUF6461"/>
</dbReference>
<dbReference type="RefSeq" id="WP_344986623.1">
    <property type="nucleotide sequence ID" value="NZ_BAAAXV010000001.1"/>
</dbReference>
<gene>
    <name evidence="1" type="ORF">ACFFSA_00400</name>
</gene>
<dbReference type="EMBL" id="JBHMBW010000001">
    <property type="protein sequence ID" value="MFB9621528.1"/>
    <property type="molecule type" value="Genomic_DNA"/>
</dbReference>
<name>A0ABV5RSH4_9ACTN</name>